<feature type="compositionally biased region" description="Acidic residues" evidence="1">
    <location>
        <begin position="102"/>
        <end position="111"/>
    </location>
</feature>
<protein>
    <submittedName>
        <fullName evidence="2">Uncharacterized protein</fullName>
    </submittedName>
</protein>
<evidence type="ECO:0000313" key="3">
    <source>
        <dbReference type="Proteomes" id="UP000054144"/>
    </source>
</evidence>
<accession>A0A0D7A7X3</accession>
<name>A0A0D7A7X3_9AGAR</name>
<dbReference type="EMBL" id="KN882043">
    <property type="protein sequence ID" value="KIY46026.1"/>
    <property type="molecule type" value="Genomic_DNA"/>
</dbReference>
<feature type="compositionally biased region" description="Acidic residues" evidence="1">
    <location>
        <begin position="59"/>
        <end position="71"/>
    </location>
</feature>
<gene>
    <name evidence="2" type="ORF">FISHEDRAFT_75874</name>
</gene>
<feature type="region of interest" description="Disordered" evidence="1">
    <location>
        <begin position="50"/>
        <end position="132"/>
    </location>
</feature>
<keyword evidence="3" id="KW-1185">Reference proteome</keyword>
<organism evidence="2 3">
    <name type="scientific">Fistulina hepatica ATCC 64428</name>
    <dbReference type="NCBI Taxonomy" id="1128425"/>
    <lineage>
        <taxon>Eukaryota</taxon>
        <taxon>Fungi</taxon>
        <taxon>Dikarya</taxon>
        <taxon>Basidiomycota</taxon>
        <taxon>Agaricomycotina</taxon>
        <taxon>Agaricomycetes</taxon>
        <taxon>Agaricomycetidae</taxon>
        <taxon>Agaricales</taxon>
        <taxon>Fistulinaceae</taxon>
        <taxon>Fistulina</taxon>
    </lineage>
</organism>
<sequence length="238" mass="25337">MNLFNPQDSSPPGIPVQTVNIDSSMIEDQFMDDGTFISTSLSLQVNAVTINDESSSGNEEPEDGPFSDEGSDIPPLEPISDADLSNVGTTSAWSDIASDASEGNDDPESDFSQDKEGASNVVAHAPESKSELHMERDFENQVGMMQPTGKQNRKKTADEEKGLGTLTHTSTIPHAAGRIVPWGIIPAVKIEGHACHTLMDSGLYTDPISASLVNQLIEGQDFGTGDIIALYSAKLSIT</sequence>
<proteinExistence type="predicted"/>
<dbReference type="Proteomes" id="UP000054144">
    <property type="component" value="Unassembled WGS sequence"/>
</dbReference>
<reference evidence="2 3" key="1">
    <citation type="journal article" date="2015" name="Fungal Genet. Biol.">
        <title>Evolution of novel wood decay mechanisms in Agaricales revealed by the genome sequences of Fistulina hepatica and Cylindrobasidium torrendii.</title>
        <authorList>
            <person name="Floudas D."/>
            <person name="Held B.W."/>
            <person name="Riley R."/>
            <person name="Nagy L.G."/>
            <person name="Koehler G."/>
            <person name="Ransdell A.S."/>
            <person name="Younus H."/>
            <person name="Chow J."/>
            <person name="Chiniquy J."/>
            <person name="Lipzen A."/>
            <person name="Tritt A."/>
            <person name="Sun H."/>
            <person name="Haridas S."/>
            <person name="LaButti K."/>
            <person name="Ohm R.A."/>
            <person name="Kues U."/>
            <person name="Blanchette R.A."/>
            <person name="Grigoriev I.V."/>
            <person name="Minto R.E."/>
            <person name="Hibbett D.S."/>
        </authorList>
    </citation>
    <scope>NUCLEOTIDE SEQUENCE [LARGE SCALE GENOMIC DNA]</scope>
    <source>
        <strain evidence="2 3">ATCC 64428</strain>
    </source>
</reference>
<evidence type="ECO:0000256" key="1">
    <source>
        <dbReference type="SAM" id="MobiDB-lite"/>
    </source>
</evidence>
<dbReference type="AlphaFoldDB" id="A0A0D7A7X3"/>
<evidence type="ECO:0000313" key="2">
    <source>
        <dbReference type="EMBL" id="KIY46026.1"/>
    </source>
</evidence>